<dbReference type="Proteomes" id="UP001205105">
    <property type="component" value="Unassembled WGS sequence"/>
</dbReference>
<comment type="caution">
    <text evidence="4">The sequence shown here is derived from an EMBL/GenBank/DDBJ whole genome shotgun (WGS) entry which is preliminary data.</text>
</comment>
<keyword evidence="2" id="KW-0812">Transmembrane</keyword>
<evidence type="ECO:0000313" key="5">
    <source>
        <dbReference type="Proteomes" id="UP001205105"/>
    </source>
</evidence>
<dbReference type="AlphaFoldDB" id="A0AAD5E1X3"/>
<reference evidence="4" key="1">
    <citation type="submission" date="2020-11" db="EMBL/GenBank/DDBJ databases">
        <title>Chlorella ohadii genome sequencing and assembly.</title>
        <authorList>
            <person name="Murik O."/>
            <person name="Treves H."/>
            <person name="Kedem I."/>
            <person name="Shotland Y."/>
            <person name="Kaplan A."/>
        </authorList>
    </citation>
    <scope>NUCLEOTIDE SEQUENCE</scope>
    <source>
        <strain evidence="4">1</strain>
    </source>
</reference>
<proteinExistence type="predicted"/>
<sequence>MGNHAGRPLVLLAGLVLLAVAQAKLEVVDLRGREPGRQLLAVNECAAKGQQGTCNGCVCCCFDGGSGIVSYEPTNTCTCARVVKSSMIWATVVLSVIVVLGGLLVQLYFGGSLPRSPYPTQQQQQQQRQQQRSASTRPAAAPSQVQPQPTAPPAVMATT</sequence>
<organism evidence="4 5">
    <name type="scientific">Chlorella ohadii</name>
    <dbReference type="NCBI Taxonomy" id="2649997"/>
    <lineage>
        <taxon>Eukaryota</taxon>
        <taxon>Viridiplantae</taxon>
        <taxon>Chlorophyta</taxon>
        <taxon>core chlorophytes</taxon>
        <taxon>Trebouxiophyceae</taxon>
        <taxon>Chlorellales</taxon>
        <taxon>Chlorellaceae</taxon>
        <taxon>Chlorella clade</taxon>
        <taxon>Chlorella</taxon>
    </lineage>
</organism>
<keyword evidence="2" id="KW-0472">Membrane</keyword>
<evidence type="ECO:0000256" key="1">
    <source>
        <dbReference type="SAM" id="MobiDB-lite"/>
    </source>
</evidence>
<evidence type="ECO:0000256" key="3">
    <source>
        <dbReference type="SAM" id="SignalP"/>
    </source>
</evidence>
<protein>
    <submittedName>
        <fullName evidence="4">Uncharacterized protein</fullName>
    </submittedName>
</protein>
<dbReference type="EMBL" id="JADXDR010000023">
    <property type="protein sequence ID" value="KAI7844874.1"/>
    <property type="molecule type" value="Genomic_DNA"/>
</dbReference>
<accession>A0AAD5E1X3</accession>
<feature type="transmembrane region" description="Helical" evidence="2">
    <location>
        <begin position="88"/>
        <end position="109"/>
    </location>
</feature>
<gene>
    <name evidence="4" type="ORF">COHA_001527</name>
</gene>
<feature type="region of interest" description="Disordered" evidence="1">
    <location>
        <begin position="118"/>
        <end position="159"/>
    </location>
</feature>
<keyword evidence="2" id="KW-1133">Transmembrane helix</keyword>
<keyword evidence="3" id="KW-0732">Signal</keyword>
<feature type="chain" id="PRO_5042041161" evidence="3">
    <location>
        <begin position="24"/>
        <end position="159"/>
    </location>
</feature>
<feature type="signal peptide" evidence="3">
    <location>
        <begin position="1"/>
        <end position="23"/>
    </location>
</feature>
<evidence type="ECO:0000313" key="4">
    <source>
        <dbReference type="EMBL" id="KAI7844874.1"/>
    </source>
</evidence>
<evidence type="ECO:0000256" key="2">
    <source>
        <dbReference type="SAM" id="Phobius"/>
    </source>
</evidence>
<name>A0AAD5E1X3_9CHLO</name>
<keyword evidence="5" id="KW-1185">Reference proteome</keyword>